<reference evidence="1" key="2">
    <citation type="journal article" date="2022" name="New Phytol.">
        <title>Evolutionary transition to the ectomycorrhizal habit in the genomes of a hyperdiverse lineage of mushroom-forming fungi.</title>
        <authorList>
            <person name="Looney B."/>
            <person name="Miyauchi S."/>
            <person name="Morin E."/>
            <person name="Drula E."/>
            <person name="Courty P.E."/>
            <person name="Kohler A."/>
            <person name="Kuo A."/>
            <person name="LaButti K."/>
            <person name="Pangilinan J."/>
            <person name="Lipzen A."/>
            <person name="Riley R."/>
            <person name="Andreopoulos W."/>
            <person name="He G."/>
            <person name="Johnson J."/>
            <person name="Nolan M."/>
            <person name="Tritt A."/>
            <person name="Barry K.W."/>
            <person name="Grigoriev I.V."/>
            <person name="Nagy L.G."/>
            <person name="Hibbett D."/>
            <person name="Henrissat B."/>
            <person name="Matheny P.B."/>
            <person name="Labbe J."/>
            <person name="Martin F.M."/>
        </authorList>
    </citation>
    <scope>NUCLEOTIDE SEQUENCE</scope>
    <source>
        <strain evidence="1">EC-137</strain>
    </source>
</reference>
<protein>
    <submittedName>
        <fullName evidence="1">Uncharacterized protein</fullName>
    </submittedName>
</protein>
<comment type="caution">
    <text evidence="1">The sequence shown here is derived from an EMBL/GenBank/DDBJ whole genome shotgun (WGS) entry which is preliminary data.</text>
</comment>
<keyword evidence="2" id="KW-1185">Reference proteome</keyword>
<dbReference type="Proteomes" id="UP000814128">
    <property type="component" value="Unassembled WGS sequence"/>
</dbReference>
<reference evidence="1" key="1">
    <citation type="submission" date="2021-02" db="EMBL/GenBank/DDBJ databases">
        <authorList>
            <consortium name="DOE Joint Genome Institute"/>
            <person name="Ahrendt S."/>
            <person name="Looney B.P."/>
            <person name="Miyauchi S."/>
            <person name="Morin E."/>
            <person name="Drula E."/>
            <person name="Courty P.E."/>
            <person name="Chicoki N."/>
            <person name="Fauchery L."/>
            <person name="Kohler A."/>
            <person name="Kuo A."/>
            <person name="Labutti K."/>
            <person name="Pangilinan J."/>
            <person name="Lipzen A."/>
            <person name="Riley R."/>
            <person name="Andreopoulos W."/>
            <person name="He G."/>
            <person name="Johnson J."/>
            <person name="Barry K.W."/>
            <person name="Grigoriev I.V."/>
            <person name="Nagy L."/>
            <person name="Hibbett D."/>
            <person name="Henrissat B."/>
            <person name="Matheny P.B."/>
            <person name="Labbe J."/>
            <person name="Martin F."/>
        </authorList>
    </citation>
    <scope>NUCLEOTIDE SEQUENCE</scope>
    <source>
        <strain evidence="1">EC-137</strain>
    </source>
</reference>
<organism evidence="1 2">
    <name type="scientific">Vararia minispora EC-137</name>
    <dbReference type="NCBI Taxonomy" id="1314806"/>
    <lineage>
        <taxon>Eukaryota</taxon>
        <taxon>Fungi</taxon>
        <taxon>Dikarya</taxon>
        <taxon>Basidiomycota</taxon>
        <taxon>Agaricomycotina</taxon>
        <taxon>Agaricomycetes</taxon>
        <taxon>Russulales</taxon>
        <taxon>Lachnocladiaceae</taxon>
        <taxon>Vararia</taxon>
    </lineage>
</organism>
<evidence type="ECO:0000313" key="2">
    <source>
        <dbReference type="Proteomes" id="UP000814128"/>
    </source>
</evidence>
<accession>A0ACB8QB87</accession>
<sequence length="179" mass="20266">MSRLLDHLSGATTAKTYVFKATFVVRVKEHVTFVVPGRGFRRIVENPPRIDESKVVASEDWGPPLTRFLRLESPFGWLRYVHGQRLIARDVSRELYVCDFSTRRARTTGQKWTTFDIPSDIDTGAAFGVVSSGLPYAYAPFKLGELRDVYSQFLIDEERVVGQAQAITNVFNVHVIEVA</sequence>
<evidence type="ECO:0000313" key="1">
    <source>
        <dbReference type="EMBL" id="KAI0029083.1"/>
    </source>
</evidence>
<proteinExistence type="predicted"/>
<dbReference type="EMBL" id="MU273700">
    <property type="protein sequence ID" value="KAI0029083.1"/>
    <property type="molecule type" value="Genomic_DNA"/>
</dbReference>
<gene>
    <name evidence="1" type="ORF">K488DRAFT_89100</name>
</gene>
<name>A0ACB8QB87_9AGAM</name>